<evidence type="ECO:0000313" key="1">
    <source>
        <dbReference type="EMBL" id="KPQ42235.1"/>
    </source>
</evidence>
<accession>A0A0P8C674</accession>
<dbReference type="Proteomes" id="UP000050360">
    <property type="component" value="Unassembled WGS sequence"/>
</dbReference>
<comment type="caution">
    <text evidence="1">The sequence shown here is derived from an EMBL/GenBank/DDBJ whole genome shotgun (WGS) entry which is preliminary data.</text>
</comment>
<sequence length="212" mass="25452">MDQSKMKIEFNDNEIILYKKLSIIDYLVLDFSEILARNNIRYVLFSRYVSILFGNNETNEEKEERKDIDILIQNISFEKFLKLWLEIERSYECKNTGDPIDAYNAYLKNHHAVRIAKKDNQIPEFRIKIVKNEMDRFTLKYRKKIILGDRNLFISPLEMQIPYNLFKGSPKDIDDARYLYKLSREKLNITMMERFLGELKIPKESIDAYLKI</sequence>
<organism evidence="1 2">
    <name type="scientific">Candidatus Methanoperedens nitratireducens</name>
    <dbReference type="NCBI Taxonomy" id="1392998"/>
    <lineage>
        <taxon>Archaea</taxon>
        <taxon>Methanobacteriati</taxon>
        <taxon>Methanobacteriota</taxon>
        <taxon>Stenosarchaea group</taxon>
        <taxon>Methanomicrobia</taxon>
        <taxon>Methanosarcinales</taxon>
        <taxon>ANME-2 cluster</taxon>
        <taxon>Candidatus Methanoperedentaceae</taxon>
        <taxon>Candidatus Methanoperedens</taxon>
    </lineage>
</organism>
<name>A0A0P8C674_9EURY</name>
<protein>
    <recommendedName>
        <fullName evidence="3">Nucleotidyl transferase AbiEii toxin, Type IV TA system</fullName>
    </recommendedName>
</protein>
<reference evidence="1 2" key="1">
    <citation type="submission" date="2015-09" db="EMBL/GenBank/DDBJ databases">
        <title>A metagenomics-based metabolic model of nitrate-dependent anaerobic oxidation of methane by Methanoperedens-like archaea.</title>
        <authorList>
            <person name="Arshad A."/>
            <person name="Speth D.R."/>
            <person name="De Graaf R.M."/>
            <person name="Op Den Camp H.J."/>
            <person name="Jetten M.S."/>
            <person name="Welte C.U."/>
        </authorList>
    </citation>
    <scope>NUCLEOTIDE SEQUENCE [LARGE SCALE GENOMIC DNA]</scope>
</reference>
<gene>
    <name evidence="1" type="ORF">MPEBLZ_03215</name>
</gene>
<evidence type="ECO:0008006" key="3">
    <source>
        <dbReference type="Google" id="ProtNLM"/>
    </source>
</evidence>
<evidence type="ECO:0000313" key="2">
    <source>
        <dbReference type="Proteomes" id="UP000050360"/>
    </source>
</evidence>
<proteinExistence type="predicted"/>
<dbReference type="EMBL" id="LKCM01000252">
    <property type="protein sequence ID" value="KPQ42235.1"/>
    <property type="molecule type" value="Genomic_DNA"/>
</dbReference>
<dbReference type="AlphaFoldDB" id="A0A0P8C674"/>